<sequence>MGGFVLERMTREQIEQFYQSGIWKRKRAMILRRDGYMCQLSKRYGKRVEAEVVHHIFPLEAYPEYALCNWNLIALSKAAHNKLHDRITNELTDEGKKLLRGVAIKRGFGLH</sequence>
<dbReference type="Proteomes" id="UP001652397">
    <property type="component" value="Unassembled WGS sequence"/>
</dbReference>
<protein>
    <submittedName>
        <fullName evidence="1">HNH endonuclease</fullName>
    </submittedName>
</protein>
<keyword evidence="2" id="KW-1185">Reference proteome</keyword>
<evidence type="ECO:0000313" key="1">
    <source>
        <dbReference type="EMBL" id="MCU6788884.1"/>
    </source>
</evidence>
<evidence type="ECO:0000313" key="2">
    <source>
        <dbReference type="Proteomes" id="UP001652397"/>
    </source>
</evidence>
<keyword evidence="1" id="KW-0378">Hydrolase</keyword>
<accession>A0ABT2U2P4</accession>
<dbReference type="EMBL" id="JAOQJE010000005">
    <property type="protein sequence ID" value="MCU6788884.1"/>
    <property type="molecule type" value="Genomic_DNA"/>
</dbReference>
<gene>
    <name evidence="1" type="ORF">OCV66_07235</name>
</gene>
<keyword evidence="1" id="KW-0255">Endonuclease</keyword>
<proteinExistence type="predicted"/>
<dbReference type="GO" id="GO:0004519">
    <property type="term" value="F:endonuclease activity"/>
    <property type="evidence" value="ECO:0007669"/>
    <property type="project" value="UniProtKB-KW"/>
</dbReference>
<keyword evidence="1" id="KW-0540">Nuclease</keyword>
<organism evidence="1 2">
    <name type="scientific">Agathobaculum ammoniilyticum</name>
    <dbReference type="NCBI Taxonomy" id="2981778"/>
    <lineage>
        <taxon>Bacteria</taxon>
        <taxon>Bacillati</taxon>
        <taxon>Bacillota</taxon>
        <taxon>Clostridia</taxon>
        <taxon>Eubacteriales</taxon>
        <taxon>Butyricicoccaceae</taxon>
        <taxon>Agathobaculum</taxon>
    </lineage>
</organism>
<reference evidence="1 2" key="1">
    <citation type="journal article" date="2021" name="ISME Commun">
        <title>Automated analysis of genomic sequences facilitates high-throughput and comprehensive description of bacteria.</title>
        <authorList>
            <person name="Hitch T.C.A."/>
        </authorList>
    </citation>
    <scope>NUCLEOTIDE SEQUENCE [LARGE SCALE GENOMIC DNA]</scope>
    <source>
        <strain evidence="1 2">Sanger_34</strain>
    </source>
</reference>
<comment type="caution">
    <text evidence="1">The sequence shown here is derived from an EMBL/GenBank/DDBJ whole genome shotgun (WGS) entry which is preliminary data.</text>
</comment>
<name>A0ABT2U2P4_9FIRM</name>